<evidence type="ECO:0000259" key="6">
    <source>
        <dbReference type="Pfam" id="PF02826"/>
    </source>
</evidence>
<name>A0A844FSU2_9FIRM</name>
<dbReference type="PANTHER" id="PTHR43761">
    <property type="entry name" value="D-ISOMER SPECIFIC 2-HYDROXYACID DEHYDROGENASE FAMILY PROTEIN (AFU_ORTHOLOGUE AFUA_1G13630)"/>
    <property type="match status" value="1"/>
</dbReference>
<keyword evidence="2 4" id="KW-0560">Oxidoreductase</keyword>
<dbReference type="GO" id="GO:0016616">
    <property type="term" value="F:oxidoreductase activity, acting on the CH-OH group of donors, NAD or NADP as acceptor"/>
    <property type="evidence" value="ECO:0007669"/>
    <property type="project" value="InterPro"/>
</dbReference>
<evidence type="ECO:0000256" key="3">
    <source>
        <dbReference type="ARBA" id="ARBA00023027"/>
    </source>
</evidence>
<evidence type="ECO:0000256" key="1">
    <source>
        <dbReference type="ARBA" id="ARBA00005854"/>
    </source>
</evidence>
<dbReference type="Pfam" id="PF00389">
    <property type="entry name" value="2-Hacid_dh"/>
    <property type="match status" value="1"/>
</dbReference>
<dbReference type="PANTHER" id="PTHR43761:SF1">
    <property type="entry name" value="D-ISOMER SPECIFIC 2-HYDROXYACID DEHYDROGENASE CATALYTIC DOMAIN-CONTAINING PROTEIN-RELATED"/>
    <property type="match status" value="1"/>
</dbReference>
<dbReference type="Pfam" id="PF02826">
    <property type="entry name" value="2-Hacid_dh_C"/>
    <property type="match status" value="1"/>
</dbReference>
<dbReference type="InterPro" id="IPR006140">
    <property type="entry name" value="D-isomer_DH_NAD-bd"/>
</dbReference>
<dbReference type="FunFam" id="3.40.50.720:FF:000203">
    <property type="entry name" value="D-3-phosphoglycerate dehydrogenase (SerA)"/>
    <property type="match status" value="1"/>
</dbReference>
<evidence type="ECO:0000256" key="2">
    <source>
        <dbReference type="ARBA" id="ARBA00023002"/>
    </source>
</evidence>
<dbReference type="SUPFAM" id="SSF52283">
    <property type="entry name" value="Formate/glycerate dehydrogenase catalytic domain-like"/>
    <property type="match status" value="1"/>
</dbReference>
<evidence type="ECO:0000313" key="8">
    <source>
        <dbReference type="Proteomes" id="UP000442619"/>
    </source>
</evidence>
<organism evidence="7 8">
    <name type="scientific">Sharpea porci</name>
    <dbReference type="NCBI Taxonomy" id="2652286"/>
    <lineage>
        <taxon>Bacteria</taxon>
        <taxon>Bacillati</taxon>
        <taxon>Bacillota</taxon>
        <taxon>Erysipelotrichia</taxon>
        <taxon>Erysipelotrichales</taxon>
        <taxon>Coprobacillaceae</taxon>
        <taxon>Sharpea</taxon>
    </lineage>
</organism>
<dbReference type="EMBL" id="VUNM01000005">
    <property type="protein sequence ID" value="MST88744.1"/>
    <property type="molecule type" value="Genomic_DNA"/>
</dbReference>
<comment type="caution">
    <text evidence="7">The sequence shown here is derived from an EMBL/GenBank/DDBJ whole genome shotgun (WGS) entry which is preliminary data.</text>
</comment>
<dbReference type="AlphaFoldDB" id="A0A844FSU2"/>
<evidence type="ECO:0000259" key="5">
    <source>
        <dbReference type="Pfam" id="PF00389"/>
    </source>
</evidence>
<dbReference type="SUPFAM" id="SSF51735">
    <property type="entry name" value="NAD(P)-binding Rossmann-fold domains"/>
    <property type="match status" value="1"/>
</dbReference>
<dbReference type="InterPro" id="IPR029753">
    <property type="entry name" value="D-isomer_DH_CS"/>
</dbReference>
<dbReference type="InterPro" id="IPR050418">
    <property type="entry name" value="D-iso_2-hydroxyacid_DH_PdxB"/>
</dbReference>
<dbReference type="PROSITE" id="PS00670">
    <property type="entry name" value="D_2_HYDROXYACID_DH_2"/>
    <property type="match status" value="1"/>
</dbReference>
<dbReference type="Gene3D" id="3.40.50.720">
    <property type="entry name" value="NAD(P)-binding Rossmann-like Domain"/>
    <property type="match status" value="2"/>
</dbReference>
<dbReference type="PROSITE" id="PS00671">
    <property type="entry name" value="D_2_HYDROXYACID_DH_3"/>
    <property type="match status" value="1"/>
</dbReference>
<keyword evidence="8" id="KW-1185">Reference proteome</keyword>
<dbReference type="InterPro" id="IPR006139">
    <property type="entry name" value="D-isomer_2_OHA_DH_cat_dom"/>
</dbReference>
<accession>A0A844FSU2</accession>
<keyword evidence="3" id="KW-0520">NAD</keyword>
<protein>
    <submittedName>
        <fullName evidence="7">D-2-hydroxyacid dehydrogenase</fullName>
    </submittedName>
</protein>
<comment type="similarity">
    <text evidence="1 4">Belongs to the D-isomer specific 2-hydroxyacid dehydrogenase family.</text>
</comment>
<gene>
    <name evidence="7" type="ORF">FYJ79_03990</name>
</gene>
<sequence>MAMKIVVLNEEKMNYDHLLDFHQLGDDVVVFQHSSEEEICERVQGATIVITKELVLSEKMVEAFDDSIKLIIEAGTGYNNIPLDACNKKGITVCNIPAYSSQRVAQTAIMLMLNLASSMQMQLRMLERKDHSNFTQHLMVNHIELNDKVLGVVGYGHIAKETIKIALAMGMKVVVTARTPREDHDGIHFTSLEEVLKTSDFISLHCPLNKETYHLIGASQLALMKPTAYLINTARGALIDEQALIKVLQNKMIAGAGLDVLEKEPPLDNSPLYDMENVIITPHMGWKGKETRERLYQIIKSNVDHYLAGDPINVVNGTSR</sequence>
<dbReference type="GO" id="GO:0051287">
    <property type="term" value="F:NAD binding"/>
    <property type="evidence" value="ECO:0007669"/>
    <property type="project" value="InterPro"/>
</dbReference>
<evidence type="ECO:0000313" key="7">
    <source>
        <dbReference type="EMBL" id="MST88744.1"/>
    </source>
</evidence>
<feature type="domain" description="D-isomer specific 2-hydroxyacid dehydrogenase NAD-binding" evidence="6">
    <location>
        <begin position="109"/>
        <end position="285"/>
    </location>
</feature>
<evidence type="ECO:0000256" key="4">
    <source>
        <dbReference type="RuleBase" id="RU003719"/>
    </source>
</evidence>
<dbReference type="Proteomes" id="UP000442619">
    <property type="component" value="Unassembled WGS sequence"/>
</dbReference>
<proteinExistence type="inferred from homology"/>
<reference evidence="7 8" key="1">
    <citation type="submission" date="2019-08" db="EMBL/GenBank/DDBJ databases">
        <title>In-depth cultivation of the pig gut microbiome towards novel bacterial diversity and tailored functional studies.</title>
        <authorList>
            <person name="Wylensek D."/>
            <person name="Hitch T.C.A."/>
            <person name="Clavel T."/>
        </authorList>
    </citation>
    <scope>NUCLEOTIDE SEQUENCE [LARGE SCALE GENOMIC DNA]</scope>
    <source>
        <strain evidence="7 8">CA-Schmier-601-WT-3</strain>
    </source>
</reference>
<dbReference type="InterPro" id="IPR036291">
    <property type="entry name" value="NAD(P)-bd_dom_sf"/>
</dbReference>
<feature type="domain" description="D-isomer specific 2-hydroxyacid dehydrogenase catalytic" evidence="5">
    <location>
        <begin position="24"/>
        <end position="316"/>
    </location>
</feature>